<gene>
    <name evidence="9" type="ORF">SAMN05443545_10556</name>
</gene>
<proteinExistence type="inferred from homology"/>
<comment type="subcellular location">
    <subcellularLocation>
        <location evidence="1">Cell membrane</location>
        <topology evidence="1">Multi-pass membrane protein</topology>
    </subcellularLocation>
</comment>
<dbReference type="InterPro" id="IPR036938">
    <property type="entry name" value="PAP2/HPO_sf"/>
</dbReference>
<feature type="transmembrane region" description="Helical" evidence="7">
    <location>
        <begin position="238"/>
        <end position="258"/>
    </location>
</feature>
<feature type="transmembrane region" description="Helical" evidence="7">
    <location>
        <begin position="321"/>
        <end position="342"/>
    </location>
</feature>
<feature type="transmembrane region" description="Helical" evidence="7">
    <location>
        <begin position="298"/>
        <end position="314"/>
    </location>
</feature>
<feature type="transmembrane region" description="Helical" evidence="7">
    <location>
        <begin position="446"/>
        <end position="464"/>
    </location>
</feature>
<dbReference type="OrthoDB" id="9780918at2"/>
<dbReference type="PANTHER" id="PTHR30353:SF15">
    <property type="entry name" value="INNER MEMBRANE PROTEIN YABI"/>
    <property type="match status" value="1"/>
</dbReference>
<evidence type="ECO:0000256" key="4">
    <source>
        <dbReference type="ARBA" id="ARBA00022692"/>
    </source>
</evidence>
<feature type="transmembrane region" description="Helical" evidence="7">
    <location>
        <begin position="388"/>
        <end position="406"/>
    </location>
</feature>
<evidence type="ECO:0000259" key="8">
    <source>
        <dbReference type="SMART" id="SM00014"/>
    </source>
</evidence>
<evidence type="ECO:0000256" key="6">
    <source>
        <dbReference type="ARBA" id="ARBA00023136"/>
    </source>
</evidence>
<dbReference type="PANTHER" id="PTHR30353">
    <property type="entry name" value="INNER MEMBRANE PROTEIN DEDA-RELATED"/>
    <property type="match status" value="1"/>
</dbReference>
<dbReference type="SMART" id="SM00014">
    <property type="entry name" value="acidPPc"/>
    <property type="match status" value="1"/>
</dbReference>
<dbReference type="SUPFAM" id="SSF48317">
    <property type="entry name" value="Acid phosphatase/Vanadium-dependent haloperoxidase"/>
    <property type="match status" value="1"/>
</dbReference>
<dbReference type="InterPro" id="IPR032818">
    <property type="entry name" value="DedA-like"/>
</dbReference>
<feature type="transmembrane region" description="Helical" evidence="7">
    <location>
        <begin position="362"/>
        <end position="379"/>
    </location>
</feature>
<feature type="transmembrane region" description="Helical" evidence="7">
    <location>
        <begin position="139"/>
        <end position="158"/>
    </location>
</feature>
<keyword evidence="4 7" id="KW-0812">Transmembrane</keyword>
<dbReference type="AlphaFoldDB" id="A0A1H3AX55"/>
<sequence length="468" mass="52234">MINDEWLYQLTPSPELLLLLIATIALLESLALVGLLIPGIALLTAAASLAGHQQLSLTLLLSAAAFGAIIGDGLSFILGYTQRESIPHRWPFRHHPQWLAQGARFFQRYGLLSVFIGRFVGPVRPIVPMIAGMLHMSPWAFVSANIGSALLWAPAYLLPGYLLGRSWHHWLDLPEGSFRWLTLFATAIVILAFIFSWLRHQLGREGRLYRGVASLARYRKWSRRWWLRLQRRRPHSELPLASLSLLLISLTMLSAWTLRVLEADAPLAMDEQIRALIAYWQTPVTLKVSDILAKMGDTYGVLALCLPWMIWLLWSRHIATLGHVVVALGATALTNTVFKAIASRARPETPLYLADSYAYPSAHTSITVVLFGLAAAYVAQELPRHRRFLAYWAAILLCIPMGLSRLTLDVHWASDVVGGTLLGLVICALTRISYQRLPHPSLAHAPWPAILLSSAVLLSIRLLWLPHA</sequence>
<dbReference type="Proteomes" id="UP000198500">
    <property type="component" value="Unassembled WGS sequence"/>
</dbReference>
<keyword evidence="5 7" id="KW-1133">Transmembrane helix</keyword>
<dbReference type="Gene3D" id="1.20.144.10">
    <property type="entry name" value="Phosphatidic acid phosphatase type 2/haloperoxidase"/>
    <property type="match status" value="1"/>
</dbReference>
<dbReference type="Pfam" id="PF09335">
    <property type="entry name" value="VTT_dom"/>
    <property type="match status" value="1"/>
</dbReference>
<evidence type="ECO:0000256" key="2">
    <source>
        <dbReference type="ARBA" id="ARBA00010792"/>
    </source>
</evidence>
<dbReference type="EMBL" id="FNNI01000005">
    <property type="protein sequence ID" value="SDX34277.1"/>
    <property type="molecule type" value="Genomic_DNA"/>
</dbReference>
<dbReference type="CDD" id="cd03392">
    <property type="entry name" value="PAP2_like_2"/>
    <property type="match status" value="1"/>
</dbReference>
<dbReference type="GO" id="GO:0005886">
    <property type="term" value="C:plasma membrane"/>
    <property type="evidence" value="ECO:0007669"/>
    <property type="project" value="UniProtKB-SubCell"/>
</dbReference>
<feature type="transmembrane region" description="Helical" evidence="7">
    <location>
        <begin position="16"/>
        <end position="43"/>
    </location>
</feature>
<accession>A0A1H3AX55</accession>
<feature type="domain" description="Phosphatidic acid phosphatase type 2/haloperoxidase" evidence="8">
    <location>
        <begin position="321"/>
        <end position="431"/>
    </location>
</feature>
<evidence type="ECO:0000256" key="7">
    <source>
        <dbReference type="SAM" id="Phobius"/>
    </source>
</evidence>
<keyword evidence="10" id="KW-1185">Reference proteome</keyword>
<evidence type="ECO:0000313" key="9">
    <source>
        <dbReference type="EMBL" id="SDX34277.1"/>
    </source>
</evidence>
<dbReference type="InterPro" id="IPR032816">
    <property type="entry name" value="VTT_dom"/>
</dbReference>
<evidence type="ECO:0000256" key="1">
    <source>
        <dbReference type="ARBA" id="ARBA00004651"/>
    </source>
</evidence>
<evidence type="ECO:0000313" key="10">
    <source>
        <dbReference type="Proteomes" id="UP000198500"/>
    </source>
</evidence>
<evidence type="ECO:0000256" key="5">
    <source>
        <dbReference type="ARBA" id="ARBA00022989"/>
    </source>
</evidence>
<organism evidence="9 10">
    <name type="scientific">Aidingimonas halophila</name>
    <dbReference type="NCBI Taxonomy" id="574349"/>
    <lineage>
        <taxon>Bacteria</taxon>
        <taxon>Pseudomonadati</taxon>
        <taxon>Pseudomonadota</taxon>
        <taxon>Gammaproteobacteria</taxon>
        <taxon>Oceanospirillales</taxon>
        <taxon>Halomonadaceae</taxon>
        <taxon>Aidingimonas</taxon>
    </lineage>
</organism>
<keyword evidence="6 7" id="KW-0472">Membrane</keyword>
<comment type="similarity">
    <text evidence="2">Belongs to the DedA family.</text>
</comment>
<reference evidence="9 10" key="1">
    <citation type="submission" date="2016-10" db="EMBL/GenBank/DDBJ databases">
        <authorList>
            <person name="de Groot N.N."/>
        </authorList>
    </citation>
    <scope>NUCLEOTIDE SEQUENCE [LARGE SCALE GENOMIC DNA]</scope>
    <source>
        <strain evidence="9 10">DSM 19219</strain>
    </source>
</reference>
<evidence type="ECO:0000256" key="3">
    <source>
        <dbReference type="ARBA" id="ARBA00022475"/>
    </source>
</evidence>
<dbReference type="RefSeq" id="WP_092569442.1">
    <property type="nucleotide sequence ID" value="NZ_BMXH01000003.1"/>
</dbReference>
<dbReference type="STRING" id="574349.SAMN05443545_10556"/>
<dbReference type="InterPro" id="IPR000326">
    <property type="entry name" value="PAP2/HPO"/>
</dbReference>
<dbReference type="Pfam" id="PF01569">
    <property type="entry name" value="PAP2"/>
    <property type="match status" value="1"/>
</dbReference>
<name>A0A1H3AX55_9GAMM</name>
<feature type="transmembrane region" description="Helical" evidence="7">
    <location>
        <begin position="55"/>
        <end position="80"/>
    </location>
</feature>
<protein>
    <submittedName>
        <fullName evidence="9">Undecaprenyl-diphosphatase</fullName>
    </submittedName>
</protein>
<keyword evidence="3" id="KW-1003">Cell membrane</keyword>
<feature type="transmembrane region" description="Helical" evidence="7">
    <location>
        <begin position="178"/>
        <end position="198"/>
    </location>
</feature>